<name>A1ZSC1_MICM2</name>
<comment type="caution">
    <text evidence="7">The sequence shown here is derived from an EMBL/GenBank/DDBJ whole genome shotgun (WGS) entry which is preliminary data.</text>
</comment>
<evidence type="ECO:0000256" key="1">
    <source>
        <dbReference type="ARBA" id="ARBA00001957"/>
    </source>
</evidence>
<dbReference type="GO" id="GO:0044550">
    <property type="term" value="P:secondary metabolite biosynthetic process"/>
    <property type="evidence" value="ECO:0007669"/>
    <property type="project" value="TreeGrafter"/>
</dbReference>
<dbReference type="SUPFAM" id="SSF52777">
    <property type="entry name" value="CoA-dependent acyltransferases"/>
    <property type="match status" value="2"/>
</dbReference>
<evidence type="ECO:0000256" key="3">
    <source>
        <dbReference type="ARBA" id="ARBA00022553"/>
    </source>
</evidence>
<dbReference type="InterPro" id="IPR009081">
    <property type="entry name" value="PP-bd_ACP"/>
</dbReference>
<dbReference type="Gene3D" id="1.10.1200.10">
    <property type="entry name" value="ACP-like"/>
    <property type="match status" value="4"/>
</dbReference>
<keyword evidence="3" id="KW-0597">Phosphoprotein</keyword>
<dbReference type="InterPro" id="IPR001031">
    <property type="entry name" value="Thioesterase"/>
</dbReference>
<dbReference type="SUPFAM" id="SSF53901">
    <property type="entry name" value="Thiolase-like"/>
    <property type="match status" value="1"/>
</dbReference>
<feature type="domain" description="Carrier" evidence="5">
    <location>
        <begin position="20"/>
        <end position="95"/>
    </location>
</feature>
<dbReference type="Gene3D" id="3.30.300.30">
    <property type="match status" value="1"/>
</dbReference>
<dbReference type="SMART" id="SM00823">
    <property type="entry name" value="PKS_PP"/>
    <property type="match status" value="4"/>
</dbReference>
<dbReference type="PROSITE" id="PS00012">
    <property type="entry name" value="PHOSPHOPANTETHEINE"/>
    <property type="match status" value="2"/>
</dbReference>
<dbReference type="SUPFAM" id="SSF53474">
    <property type="entry name" value="alpha/beta-Hydrolases"/>
    <property type="match status" value="1"/>
</dbReference>
<dbReference type="Gene3D" id="3.30.559.30">
    <property type="entry name" value="Nonribosomal peptide synthetase, condensation domain"/>
    <property type="match status" value="1"/>
</dbReference>
<dbReference type="PROSITE" id="PS00455">
    <property type="entry name" value="AMP_BINDING"/>
    <property type="match status" value="1"/>
</dbReference>
<feature type="domain" description="Carrier" evidence="5">
    <location>
        <begin position="1699"/>
        <end position="1775"/>
    </location>
</feature>
<dbReference type="Pfam" id="PF00668">
    <property type="entry name" value="Condensation"/>
    <property type="match status" value="1"/>
</dbReference>
<dbReference type="Pfam" id="PF00975">
    <property type="entry name" value="Thioesterase"/>
    <property type="match status" value="1"/>
</dbReference>
<dbReference type="Pfam" id="PF00501">
    <property type="entry name" value="AMP-binding"/>
    <property type="match status" value="1"/>
</dbReference>
<dbReference type="InterPro" id="IPR001242">
    <property type="entry name" value="Condensation_dom"/>
</dbReference>
<keyword evidence="2" id="KW-0596">Phosphopantetheine</keyword>
<dbReference type="Gene3D" id="3.30.559.10">
    <property type="entry name" value="Chloramphenicol acetyltransferase-like domain"/>
    <property type="match status" value="1"/>
</dbReference>
<keyword evidence="8" id="KW-1185">Reference proteome</keyword>
<evidence type="ECO:0000259" key="6">
    <source>
        <dbReference type="PROSITE" id="PS52004"/>
    </source>
</evidence>
<reference evidence="7 8" key="1">
    <citation type="submission" date="2007-01" db="EMBL/GenBank/DDBJ databases">
        <authorList>
            <person name="Haygood M."/>
            <person name="Podell S."/>
            <person name="Anderson C."/>
            <person name="Hopkinson B."/>
            <person name="Roe K."/>
            <person name="Barbeau K."/>
            <person name="Gaasterland T."/>
            <person name="Ferriera S."/>
            <person name="Johnson J."/>
            <person name="Kravitz S."/>
            <person name="Beeson K."/>
            <person name="Sutton G."/>
            <person name="Rogers Y.-H."/>
            <person name="Friedman R."/>
            <person name="Frazier M."/>
            <person name="Venter J.C."/>
        </authorList>
    </citation>
    <scope>NUCLEOTIDE SEQUENCE [LARGE SCALE GENOMIC DNA]</scope>
    <source>
        <strain evidence="7 8">ATCC 23134</strain>
    </source>
</reference>
<evidence type="ECO:0000256" key="2">
    <source>
        <dbReference type="ARBA" id="ARBA00022450"/>
    </source>
</evidence>
<dbReference type="CDD" id="cd05930">
    <property type="entry name" value="A_NRPS"/>
    <property type="match status" value="1"/>
</dbReference>
<dbReference type="Pfam" id="PF00109">
    <property type="entry name" value="ketoacyl-synt"/>
    <property type="match status" value="1"/>
</dbReference>
<dbReference type="Gene3D" id="3.40.47.10">
    <property type="match status" value="1"/>
</dbReference>
<organism evidence="7 8">
    <name type="scientific">Microscilla marina ATCC 23134</name>
    <dbReference type="NCBI Taxonomy" id="313606"/>
    <lineage>
        <taxon>Bacteria</taxon>
        <taxon>Pseudomonadati</taxon>
        <taxon>Bacteroidota</taxon>
        <taxon>Cytophagia</taxon>
        <taxon>Cytophagales</taxon>
        <taxon>Microscillaceae</taxon>
        <taxon>Microscilla</taxon>
    </lineage>
</organism>
<dbReference type="PROSITE" id="PS50075">
    <property type="entry name" value="CARRIER"/>
    <property type="match status" value="4"/>
</dbReference>
<evidence type="ECO:0000256" key="4">
    <source>
        <dbReference type="ARBA" id="ARBA00022679"/>
    </source>
</evidence>
<dbReference type="SUPFAM" id="SSF56801">
    <property type="entry name" value="Acetyl-CoA synthetase-like"/>
    <property type="match status" value="1"/>
</dbReference>
<dbReference type="PROSITE" id="PS52004">
    <property type="entry name" value="KS3_2"/>
    <property type="match status" value="1"/>
</dbReference>
<dbReference type="NCBIfam" id="TIGR01733">
    <property type="entry name" value="AA-adenyl-dom"/>
    <property type="match status" value="1"/>
</dbReference>
<dbReference type="InterPro" id="IPR014031">
    <property type="entry name" value="Ketoacyl_synth_C"/>
</dbReference>
<dbReference type="GO" id="GO:0016746">
    <property type="term" value="F:acyltransferase activity"/>
    <property type="evidence" value="ECO:0007669"/>
    <property type="project" value="InterPro"/>
</dbReference>
<dbReference type="CDD" id="cd00833">
    <property type="entry name" value="PKS"/>
    <property type="match status" value="1"/>
</dbReference>
<proteinExistence type="predicted"/>
<accession>A1ZSC1</accession>
<dbReference type="PANTHER" id="PTHR45527:SF1">
    <property type="entry name" value="FATTY ACID SYNTHASE"/>
    <property type="match status" value="1"/>
</dbReference>
<dbReference type="InterPro" id="IPR006162">
    <property type="entry name" value="Ppantetheine_attach_site"/>
</dbReference>
<dbReference type="InterPro" id="IPR014030">
    <property type="entry name" value="Ketoacyl_synth_N"/>
</dbReference>
<dbReference type="InterPro" id="IPR036736">
    <property type="entry name" value="ACP-like_sf"/>
</dbReference>
<dbReference type="InterPro" id="IPR045851">
    <property type="entry name" value="AMP-bd_C_sf"/>
</dbReference>
<dbReference type="InterPro" id="IPR020845">
    <property type="entry name" value="AMP-binding_CS"/>
</dbReference>
<dbReference type="InterPro" id="IPR023213">
    <property type="entry name" value="CAT-like_dom_sf"/>
</dbReference>
<dbReference type="InterPro" id="IPR010071">
    <property type="entry name" value="AA_adenyl_dom"/>
</dbReference>
<evidence type="ECO:0000313" key="7">
    <source>
        <dbReference type="EMBL" id="EAY26669.1"/>
    </source>
</evidence>
<dbReference type="Gene3D" id="3.40.50.980">
    <property type="match status" value="2"/>
</dbReference>
<dbReference type="SMART" id="SM00825">
    <property type="entry name" value="PKS_KS"/>
    <property type="match status" value="1"/>
</dbReference>
<dbReference type="FunFam" id="3.40.50.12780:FF:000012">
    <property type="entry name" value="Non-ribosomal peptide synthetase"/>
    <property type="match status" value="1"/>
</dbReference>
<dbReference type="InterPro" id="IPR020806">
    <property type="entry name" value="PKS_PP-bd"/>
</dbReference>
<dbReference type="InterPro" id="IPR016039">
    <property type="entry name" value="Thiolase-like"/>
</dbReference>
<keyword evidence="4" id="KW-0808">Transferase</keyword>
<dbReference type="PANTHER" id="PTHR45527">
    <property type="entry name" value="NONRIBOSOMAL PEPTIDE SYNTHETASE"/>
    <property type="match status" value="1"/>
</dbReference>
<sequence length="2045" mass="229412">MIVSNILAEIRQATEADIRPLLTEFIRESLVDFLELDDIEEVIPSQSFADLGTDSMQATEFKLFLEKQLDCKLKTTVLLDYPTTDLLVEFLATEVLEVEQETVATASDENPDQADLLAIVALTGTYPGADNIEALWDNVVSGKRMVFEEVPGANGYGYGRINSPKSEDVLEFLKFSKREYAQLNRQEKIAYQTITNGLKGAGMGLKDLTGRTTGVYMGVSDYRDEDQEHLPSDVPLPNKVAFHLNLLGPSHVTNAFCSSVYVALHQALVAIERGECEQALVGGFNTIAEKEFKRLANHEFCKFFLSKDNCVRSFGDHATGFARSEGAGILLIKPLKQALKDKNEVHAVIRGSAVYHGGRGFNFNAPNARGIKKAVWESLKKAGLSADDIDYIEAHGIGNSMADVAEIGAIEDAYVAASEKNDKTWQTSSIKPTTGHPEYAAGFASLIKAVQAIRHQTIPGIPGLEAVNPEITEDSRLVLQREHKPWKRQASPRRVALCSYAIGGVNAQIILEEYRPDALPKSGKKSTNNLAINNVLASQSSTPTQETSAPMIDLVKEVLDLDMNKLDLHQPIMNYGFDSIKVMQLVRRANEKLGTKIKMGQVMRVNTFQEFLELYQPKLQLDQAQPVEQTPIVFTDLVKEILGLDVREIDPNDSILSYGFDSIKVMQLVRRANEKLGTRVKMGQVMRVNTFQEFLSLFEQNRGVQNTVAQVALPDQLPDLSLEGKTYPISEMQKGMWFIQKMEADSTRLNVPIYFHCQEKVDTATLWAAFEALLENNPILRTSFRLNNAGDITHTIHPTRDCLNLELMTLEEGQDLLTLGKSLLRHPFELDKPPLVRLFLMTNPHTGEHHVLFIVHHIVIDGMSGVWLMQEYWKAYYQIKKGDKVDTSNPDTAYFDFVKWEQKYVESQEGLQDRQWWVNQLQNMPKGINLPYDEVKPHEDAIGSGCEKFYIRGTQLEQLKQLAADRRVNFSTMLLAIFKVFIHKISQQDNLAVITPVQGRPSENYEDSMGCYINIIVTNTQVAPHQPFQNYLEQVRDKFIDGLDYLFYPFAKVVEGLGLNLSRRVEEARLNPLSISYTYQNIFDGWLALEDEIQKIEPNYDIFQEAGDNYGLEVYDWRDHLQLNFKYKKSLFYAATIQHHLQYFGQLLNEIISQPAQLIGKFPALPTRVRNVEYPVLPDTSADYPKDECIHNLFKANVEKNPEQLAVVGADGQLTYQELDALSGQLAHQLVTAGATPDSLVGVCLPRSLDMIVAVMGIIKAGAAYVPLDAAHPDERLNYMLENADLKLLVTCSHLEERLKQVAAVQNSQLFFTDRLEKGTGTSVEHAHQVVAADGLAYMIYTSGSTGKPKGVMVTHQGVINHSFSTIRQFGFTPEDRLLQFASISFDVFAEDVFPTLIAGATLVMMEDEKFIDPMYVKQTMQLHKVTLVNFPTAYWHTLSSMSFQDTTLRTVLIGGEQAEMEHYKQWRENNPNLPVMNTYGPTETTISVAYYPMTEATTKLPNIPIGQPYQNTQLYVLNEQLEQLPVGEIGELYIAGDGVTRGYWKNEALTQEKFVDNPFNPGTRLYKSGDKAQWNAEGQLVCLGRVDQQVKIRGFRVELGEIEQVLSAHPLVLQAVVVAQKINQNQQLKAFVTFKVQVKAEALSVHLKERLPEYMIPANFELVDKFPLTVNGKVDRKKLSETKNILANSATTQVASEGTLDEVAQELIALWQSKLGVAQVGVDDNFFEIGGHSLLGVQLVHLMNQRWKGSNLQVLDLMKNPTIRGVVQKIRESGVLDTTTAAQKNNRGNSPYLITLRPSIPTFIVPGMPGLSDSYLELAESLATDGPVYGLQMKGFVQGEAAQTVQEMASHNIECIRQIHPQGKINLYAHSYGGTVLYEMLRQLQETALEVNNIVLMDCGLLPSQEEKSQVPLSKEMVSRFCKVMLSNAGINDSTVLTQVDAILENNLSESWKSKMVALFVQLKVGGDAAFLTKMWEVVETSLAVDYAYDAPKWDYVIKFVIAEESVAWLDANTWDDYYKNVEVIKAQGGHHTMLNKENCLSWL</sequence>
<dbReference type="OrthoDB" id="4317020at2"/>
<protein>
    <submittedName>
        <fullName evidence="7">Mixed type I polyketide synthase-peptide synthetase, putative</fullName>
    </submittedName>
</protein>
<evidence type="ECO:0000259" key="5">
    <source>
        <dbReference type="PROSITE" id="PS50075"/>
    </source>
</evidence>
<evidence type="ECO:0000313" key="8">
    <source>
        <dbReference type="Proteomes" id="UP000004095"/>
    </source>
</evidence>
<dbReference type="InterPro" id="IPR020841">
    <property type="entry name" value="PKS_Beta-ketoAc_synthase_dom"/>
</dbReference>
<dbReference type="Proteomes" id="UP000004095">
    <property type="component" value="Unassembled WGS sequence"/>
</dbReference>
<dbReference type="SUPFAM" id="SSF47336">
    <property type="entry name" value="ACP-like"/>
    <property type="match status" value="4"/>
</dbReference>
<feature type="domain" description="Carrier" evidence="5">
    <location>
        <begin position="625"/>
        <end position="702"/>
    </location>
</feature>
<dbReference type="Pfam" id="PF00550">
    <property type="entry name" value="PP-binding"/>
    <property type="match status" value="4"/>
</dbReference>
<feature type="domain" description="Carrier" evidence="5">
    <location>
        <begin position="545"/>
        <end position="619"/>
    </location>
</feature>
<dbReference type="GO" id="GO:0031177">
    <property type="term" value="F:phosphopantetheine binding"/>
    <property type="evidence" value="ECO:0007669"/>
    <property type="project" value="InterPro"/>
</dbReference>
<dbReference type="EMBL" id="AAWS01000031">
    <property type="protein sequence ID" value="EAY26669.1"/>
    <property type="molecule type" value="Genomic_DNA"/>
</dbReference>
<dbReference type="Pfam" id="PF02801">
    <property type="entry name" value="Ketoacyl-synt_C"/>
    <property type="match status" value="1"/>
</dbReference>
<dbReference type="InterPro" id="IPR025110">
    <property type="entry name" value="AMP-bd_C"/>
</dbReference>
<dbReference type="SMART" id="SM01294">
    <property type="entry name" value="PKS_PP_betabranch"/>
    <property type="match status" value="1"/>
</dbReference>
<gene>
    <name evidence="7" type="ORF">M23134_02920</name>
</gene>
<dbReference type="Gene3D" id="2.30.38.10">
    <property type="entry name" value="Luciferase, Domain 3"/>
    <property type="match status" value="1"/>
</dbReference>
<dbReference type="Gene3D" id="3.40.50.1820">
    <property type="entry name" value="alpha/beta hydrolase"/>
    <property type="match status" value="1"/>
</dbReference>
<dbReference type="GO" id="GO:0005737">
    <property type="term" value="C:cytoplasm"/>
    <property type="evidence" value="ECO:0007669"/>
    <property type="project" value="TreeGrafter"/>
</dbReference>
<feature type="domain" description="Ketosynthase family 3 (KS3)" evidence="6">
    <location>
        <begin position="114"/>
        <end position="513"/>
    </location>
</feature>
<dbReference type="GO" id="GO:0043041">
    <property type="term" value="P:amino acid activation for nonribosomal peptide biosynthetic process"/>
    <property type="evidence" value="ECO:0007669"/>
    <property type="project" value="TreeGrafter"/>
</dbReference>
<dbReference type="RefSeq" id="WP_002700402.1">
    <property type="nucleotide sequence ID" value="NZ_AAWS01000031.1"/>
</dbReference>
<dbReference type="eggNOG" id="COG1020">
    <property type="taxonomic scope" value="Bacteria"/>
</dbReference>
<dbReference type="InterPro" id="IPR000873">
    <property type="entry name" value="AMP-dep_synth/lig_dom"/>
</dbReference>
<dbReference type="InterPro" id="IPR029058">
    <property type="entry name" value="AB_hydrolase_fold"/>
</dbReference>
<dbReference type="FunFam" id="3.40.50.980:FF:000001">
    <property type="entry name" value="Non-ribosomal peptide synthetase"/>
    <property type="match status" value="1"/>
</dbReference>
<dbReference type="Pfam" id="PF13193">
    <property type="entry name" value="AMP-binding_C"/>
    <property type="match status" value="1"/>
</dbReference>
<comment type="cofactor">
    <cofactor evidence="1">
        <name>pantetheine 4'-phosphate</name>
        <dbReference type="ChEBI" id="CHEBI:47942"/>
    </cofactor>
</comment>